<proteinExistence type="predicted"/>
<keyword evidence="1" id="KW-0732">Signal</keyword>
<sequence>MRSTQIFALVAAALAAPVFASPAKRQGPPAGLPITTLESPGSITAPAEGTAVVAGQSFPFSVAVPEWNHCHPGYTPVNTYLLDHEPTTADLNSTYGFSNYLAFFGSYLVNNFPGGLPNMGTPPPSTLVAPDLSGTPSGTTVWLATIETIEGCPPDGFWEYAIDSRAITYNSN</sequence>
<reference evidence="2 3" key="1">
    <citation type="submission" date="2021-08" db="EMBL/GenBank/DDBJ databases">
        <title>Draft Genome Sequence of Phanerochaete sordida strain YK-624.</title>
        <authorList>
            <person name="Mori T."/>
            <person name="Dohra H."/>
            <person name="Suzuki T."/>
            <person name="Kawagishi H."/>
            <person name="Hirai H."/>
        </authorList>
    </citation>
    <scope>NUCLEOTIDE SEQUENCE [LARGE SCALE GENOMIC DNA]</scope>
    <source>
        <strain evidence="2 3">YK-624</strain>
    </source>
</reference>
<dbReference type="AlphaFoldDB" id="A0A9P3G4U9"/>
<dbReference type="EMBL" id="BPQB01000012">
    <property type="protein sequence ID" value="GJE89197.1"/>
    <property type="molecule type" value="Genomic_DNA"/>
</dbReference>
<evidence type="ECO:0000313" key="2">
    <source>
        <dbReference type="EMBL" id="GJE89197.1"/>
    </source>
</evidence>
<gene>
    <name evidence="2" type="ORF">PsYK624_052920</name>
</gene>
<accession>A0A9P3G4U9</accession>
<feature type="signal peptide" evidence="1">
    <location>
        <begin position="1"/>
        <end position="20"/>
    </location>
</feature>
<feature type="chain" id="PRO_5040154469" evidence="1">
    <location>
        <begin position="21"/>
        <end position="172"/>
    </location>
</feature>
<organism evidence="2 3">
    <name type="scientific">Phanerochaete sordida</name>
    <dbReference type="NCBI Taxonomy" id="48140"/>
    <lineage>
        <taxon>Eukaryota</taxon>
        <taxon>Fungi</taxon>
        <taxon>Dikarya</taxon>
        <taxon>Basidiomycota</taxon>
        <taxon>Agaricomycotina</taxon>
        <taxon>Agaricomycetes</taxon>
        <taxon>Polyporales</taxon>
        <taxon>Phanerochaetaceae</taxon>
        <taxon>Phanerochaete</taxon>
    </lineage>
</organism>
<evidence type="ECO:0000256" key="1">
    <source>
        <dbReference type="SAM" id="SignalP"/>
    </source>
</evidence>
<name>A0A9P3G4U9_9APHY</name>
<comment type="caution">
    <text evidence="2">The sequence shown here is derived from an EMBL/GenBank/DDBJ whole genome shotgun (WGS) entry which is preliminary data.</text>
</comment>
<dbReference type="OrthoDB" id="2769307at2759"/>
<evidence type="ECO:0000313" key="3">
    <source>
        <dbReference type="Proteomes" id="UP000703269"/>
    </source>
</evidence>
<keyword evidence="3" id="KW-1185">Reference proteome</keyword>
<protein>
    <submittedName>
        <fullName evidence="2">Uncharacterized protein</fullName>
    </submittedName>
</protein>
<dbReference type="Proteomes" id="UP000703269">
    <property type="component" value="Unassembled WGS sequence"/>
</dbReference>